<evidence type="ECO:0000313" key="2">
    <source>
        <dbReference type="EMBL" id="MRV74690.1"/>
    </source>
</evidence>
<dbReference type="AlphaFoldDB" id="A0A7X2IRN8"/>
<proteinExistence type="predicted"/>
<keyword evidence="1" id="KW-0732">Signal</keyword>
<comment type="caution">
    <text evidence="2">The sequence shown here is derived from an EMBL/GenBank/DDBJ whole genome shotgun (WGS) entry which is preliminary data.</text>
</comment>
<name>A0A7X2IRN8_9BURK</name>
<feature type="signal peptide" evidence="1">
    <location>
        <begin position="1"/>
        <end position="25"/>
    </location>
</feature>
<protein>
    <recommendedName>
        <fullName evidence="4">DUF2059 domain-containing protein</fullName>
    </recommendedName>
</protein>
<evidence type="ECO:0000313" key="3">
    <source>
        <dbReference type="Proteomes" id="UP000446768"/>
    </source>
</evidence>
<accession>A0A7X2IRN8</accession>
<dbReference type="EMBL" id="WKJJ01000016">
    <property type="protein sequence ID" value="MRV74690.1"/>
    <property type="molecule type" value="Genomic_DNA"/>
</dbReference>
<keyword evidence="3" id="KW-1185">Reference proteome</keyword>
<reference evidence="2 3" key="1">
    <citation type="submission" date="2019-11" db="EMBL/GenBank/DDBJ databases">
        <title>Novel species isolated from a subtropical stream in China.</title>
        <authorList>
            <person name="Lu H."/>
        </authorList>
    </citation>
    <scope>NUCLEOTIDE SEQUENCE [LARGE SCALE GENOMIC DNA]</scope>
    <source>
        <strain evidence="2 3">FT92W</strain>
    </source>
</reference>
<gene>
    <name evidence="2" type="ORF">GJ700_23545</name>
</gene>
<feature type="chain" id="PRO_5031562817" description="DUF2059 domain-containing protein" evidence="1">
    <location>
        <begin position="26"/>
        <end position="183"/>
    </location>
</feature>
<sequence length="183" mass="19055">MHFITSLAGAAVISLAAFASATAGATAPAAPAPAAAPDAAAVKAAQELLAAMQAEKLVRSVAGASRFPNEQARVAAMAKVDKLTQTPANVYQRLSAPIAKLLSADTVTEMTRFYQSSYGQKVLKEKYNSHARLGGETAPEATKEEKAALKKPAYLKASKEFDAAEPAIRHEVFVLVKSALASA</sequence>
<dbReference type="RefSeq" id="WP_154378521.1">
    <property type="nucleotide sequence ID" value="NZ_WKJJ01000016.1"/>
</dbReference>
<evidence type="ECO:0000256" key="1">
    <source>
        <dbReference type="SAM" id="SignalP"/>
    </source>
</evidence>
<dbReference type="Proteomes" id="UP000446768">
    <property type="component" value="Unassembled WGS sequence"/>
</dbReference>
<organism evidence="2 3">
    <name type="scientific">Pseudoduganella rivuli</name>
    <dbReference type="NCBI Taxonomy" id="2666085"/>
    <lineage>
        <taxon>Bacteria</taxon>
        <taxon>Pseudomonadati</taxon>
        <taxon>Pseudomonadota</taxon>
        <taxon>Betaproteobacteria</taxon>
        <taxon>Burkholderiales</taxon>
        <taxon>Oxalobacteraceae</taxon>
        <taxon>Telluria group</taxon>
        <taxon>Pseudoduganella</taxon>
    </lineage>
</organism>
<evidence type="ECO:0008006" key="4">
    <source>
        <dbReference type="Google" id="ProtNLM"/>
    </source>
</evidence>